<name>A0A7N0VD24_KALFE</name>
<proteinExistence type="predicted"/>
<keyword evidence="1" id="KW-1133">Transmembrane helix</keyword>
<sequence>MWAGCFPSQKVQGNGMMGVCDCGAKLSFRIIQFRHLYGLVYSYIFSVVALNSCVFC</sequence>
<keyword evidence="3" id="KW-1185">Reference proteome</keyword>
<dbReference type="Gramene" id="Kaladp0551s0004.1.v1.1">
    <property type="protein sequence ID" value="Kaladp0551s0004.1.v1.1.CDS.1"/>
    <property type="gene ID" value="Kaladp0551s0004.v1.1"/>
</dbReference>
<evidence type="ECO:0000256" key="1">
    <source>
        <dbReference type="SAM" id="Phobius"/>
    </source>
</evidence>
<reference evidence="2" key="1">
    <citation type="submission" date="2021-01" db="UniProtKB">
        <authorList>
            <consortium name="EnsemblPlants"/>
        </authorList>
    </citation>
    <scope>IDENTIFICATION</scope>
</reference>
<accession>A0A7N0VD24</accession>
<dbReference type="EnsemblPlants" id="Kaladp0551s0004.1.v1.1">
    <property type="protein sequence ID" value="Kaladp0551s0004.1.v1.1.CDS.1"/>
    <property type="gene ID" value="Kaladp0551s0004.v1.1"/>
</dbReference>
<evidence type="ECO:0000313" key="3">
    <source>
        <dbReference type="Proteomes" id="UP000594263"/>
    </source>
</evidence>
<keyword evidence="1" id="KW-0812">Transmembrane</keyword>
<dbReference type="AlphaFoldDB" id="A0A7N0VD24"/>
<feature type="transmembrane region" description="Helical" evidence="1">
    <location>
        <begin position="36"/>
        <end position="55"/>
    </location>
</feature>
<protein>
    <submittedName>
        <fullName evidence="2">Uncharacterized protein</fullName>
    </submittedName>
</protein>
<organism evidence="2 3">
    <name type="scientific">Kalanchoe fedtschenkoi</name>
    <name type="common">Lavender scallops</name>
    <name type="synonym">South American air plant</name>
    <dbReference type="NCBI Taxonomy" id="63787"/>
    <lineage>
        <taxon>Eukaryota</taxon>
        <taxon>Viridiplantae</taxon>
        <taxon>Streptophyta</taxon>
        <taxon>Embryophyta</taxon>
        <taxon>Tracheophyta</taxon>
        <taxon>Spermatophyta</taxon>
        <taxon>Magnoliopsida</taxon>
        <taxon>eudicotyledons</taxon>
        <taxon>Gunneridae</taxon>
        <taxon>Pentapetalae</taxon>
        <taxon>Saxifragales</taxon>
        <taxon>Crassulaceae</taxon>
        <taxon>Kalanchoe</taxon>
    </lineage>
</organism>
<evidence type="ECO:0000313" key="2">
    <source>
        <dbReference type="EnsemblPlants" id="Kaladp0551s0004.1.v1.1.CDS.1"/>
    </source>
</evidence>
<keyword evidence="1" id="KW-0472">Membrane</keyword>
<dbReference type="Proteomes" id="UP000594263">
    <property type="component" value="Unplaced"/>
</dbReference>